<evidence type="ECO:0000259" key="5">
    <source>
        <dbReference type="Pfam" id="PF22740"/>
    </source>
</evidence>
<dbReference type="RefSeq" id="WP_070230550.1">
    <property type="nucleotide sequence ID" value="NZ_BJYO01000004.1"/>
</dbReference>
<dbReference type="InterPro" id="IPR053931">
    <property type="entry name" value="RapZ_C"/>
</dbReference>
<dbReference type="PANTHER" id="PTHR30448:SF0">
    <property type="entry name" value="RNASE ADAPTER PROTEIN RAPZ"/>
    <property type="match status" value="1"/>
</dbReference>
<dbReference type="Pfam" id="PF03668">
    <property type="entry name" value="RapZ-like_N"/>
    <property type="match status" value="1"/>
</dbReference>
<evidence type="ECO:0000256" key="3">
    <source>
        <dbReference type="ARBA" id="ARBA00023134"/>
    </source>
</evidence>
<dbReference type="Gene3D" id="3.40.50.300">
    <property type="entry name" value="P-loop containing nucleotide triphosphate hydrolases"/>
    <property type="match status" value="1"/>
</dbReference>
<proteinExistence type="inferred from homology"/>
<dbReference type="HAMAP" id="MF_00636">
    <property type="entry name" value="RapZ_like"/>
    <property type="match status" value="1"/>
</dbReference>
<dbReference type="InterPro" id="IPR053930">
    <property type="entry name" value="RapZ-like_N"/>
</dbReference>
<evidence type="ECO:0000256" key="2">
    <source>
        <dbReference type="ARBA" id="ARBA00022840"/>
    </source>
</evidence>
<dbReference type="GO" id="GO:0005524">
    <property type="term" value="F:ATP binding"/>
    <property type="evidence" value="ECO:0007669"/>
    <property type="project" value="UniProtKB-UniRule"/>
</dbReference>
<protein>
    <submittedName>
        <fullName evidence="6">UPF0042 nucleotide-binding protein</fullName>
    </submittedName>
</protein>
<dbReference type="InterPro" id="IPR005337">
    <property type="entry name" value="RapZ-like"/>
</dbReference>
<feature type="domain" description="RapZ-like N-terminal" evidence="4">
    <location>
        <begin position="5"/>
        <end position="161"/>
    </location>
</feature>
<feature type="domain" description="RapZ C-terminal" evidence="5">
    <location>
        <begin position="170"/>
        <end position="289"/>
    </location>
</feature>
<evidence type="ECO:0000259" key="4">
    <source>
        <dbReference type="Pfam" id="PF03668"/>
    </source>
</evidence>
<dbReference type="EMBL" id="QRAS01000003">
    <property type="protein sequence ID" value="RDL05295.1"/>
    <property type="molecule type" value="Genomic_DNA"/>
</dbReference>
<evidence type="ECO:0000313" key="6">
    <source>
        <dbReference type="EMBL" id="RDL05295.1"/>
    </source>
</evidence>
<dbReference type="Proteomes" id="UP000254912">
    <property type="component" value="Unassembled WGS sequence"/>
</dbReference>
<evidence type="ECO:0000313" key="7">
    <source>
        <dbReference type="Proteomes" id="UP000254912"/>
    </source>
</evidence>
<dbReference type="Pfam" id="PF22740">
    <property type="entry name" value="PapZ_C"/>
    <property type="match status" value="1"/>
</dbReference>
<dbReference type="InterPro" id="IPR027417">
    <property type="entry name" value="P-loop_NTPase"/>
</dbReference>
<keyword evidence="2" id="KW-0067">ATP-binding</keyword>
<evidence type="ECO:0000256" key="1">
    <source>
        <dbReference type="ARBA" id="ARBA00022741"/>
    </source>
</evidence>
<dbReference type="GO" id="GO:0005525">
    <property type="term" value="F:GTP binding"/>
    <property type="evidence" value="ECO:0007669"/>
    <property type="project" value="UniProtKB-UniRule"/>
</dbReference>
<name>A0A288QCC3_9LACO</name>
<dbReference type="PANTHER" id="PTHR30448">
    <property type="entry name" value="RNASE ADAPTER PROTEIN RAPZ"/>
    <property type="match status" value="1"/>
</dbReference>
<reference evidence="6 7" key="1">
    <citation type="submission" date="2018-07" db="EMBL/GenBank/DDBJ databases">
        <title>Genomic Encyclopedia of Type Strains, Phase III (KMG-III): the genomes of soil and plant-associated and newly described type strains.</title>
        <authorList>
            <person name="Whitman W."/>
        </authorList>
    </citation>
    <scope>NUCLEOTIDE SEQUENCE [LARGE SCALE GENOMIC DNA]</scope>
    <source>
        <strain evidence="6 7">CECT 7031</strain>
    </source>
</reference>
<dbReference type="KEGG" id="wso:WSWS_01360"/>
<dbReference type="PIRSF" id="PIRSF005052">
    <property type="entry name" value="P-loopkin"/>
    <property type="match status" value="1"/>
</dbReference>
<dbReference type="SUPFAM" id="SSF52540">
    <property type="entry name" value="P-loop containing nucleoside triphosphate hydrolases"/>
    <property type="match status" value="1"/>
</dbReference>
<keyword evidence="7" id="KW-1185">Reference proteome</keyword>
<accession>A0A288QCC3</accession>
<comment type="caution">
    <text evidence="6">The sequence shown here is derived from an EMBL/GenBank/DDBJ whole genome shotgun (WGS) entry which is preliminary data.</text>
</comment>
<sequence>MAKSELVVLTGMSGAGKTVAMRAFEDLNYFTTDNLPPEMLASYWSLLQEQEPTRSAAVVIDLRSEQFFADLAKVVQDMRDANDSSYKLSLIFLDATDEELVARYKETRRHHPLSGGHGTLDDIHNERELLSEVLYKADEVIETSSFGPRELRKYLIEHYGGTTAQDSLFRINVMSFGFKYGLPLDADLVFDVRFLQNPYYDVALRELTGLDEPVAEFVWRSEGAEQFYTKIADLVEWSLPRYQAEGKSSLTIAFGCTGGQHRSVAFTHRLVEQLKTTPWPVDEYHRDMQRRKDNGQSV</sequence>
<keyword evidence="3" id="KW-0342">GTP-binding</keyword>
<dbReference type="NCBIfam" id="NF003828">
    <property type="entry name" value="PRK05416.1"/>
    <property type="match status" value="1"/>
</dbReference>
<organism evidence="6 7">
    <name type="scientific">Weissella soli</name>
    <dbReference type="NCBI Taxonomy" id="155866"/>
    <lineage>
        <taxon>Bacteria</taxon>
        <taxon>Bacillati</taxon>
        <taxon>Bacillota</taxon>
        <taxon>Bacilli</taxon>
        <taxon>Lactobacillales</taxon>
        <taxon>Lactobacillaceae</taxon>
        <taxon>Weissella</taxon>
    </lineage>
</organism>
<keyword evidence="1" id="KW-0547">Nucleotide-binding</keyword>
<gene>
    <name evidence="6" type="ORF">DFP99_1249</name>
</gene>
<dbReference type="AlphaFoldDB" id="A0A288QCC3"/>